<feature type="domain" description="ABC transporter" evidence="3">
    <location>
        <begin position="10"/>
        <end position="215"/>
    </location>
</feature>
<dbReference type="PANTHER" id="PTHR24220">
    <property type="entry name" value="IMPORT ATP-BINDING PROTEIN"/>
    <property type="match status" value="1"/>
</dbReference>
<protein>
    <submittedName>
        <fullName evidence="4">ABC transporter</fullName>
    </submittedName>
</protein>
<dbReference type="Gene3D" id="3.40.50.300">
    <property type="entry name" value="P-loop containing nucleotide triphosphate hydrolases"/>
    <property type="match status" value="1"/>
</dbReference>
<accession>A0A1Q5PW42</accession>
<evidence type="ECO:0000256" key="2">
    <source>
        <dbReference type="ARBA" id="ARBA00022840"/>
    </source>
</evidence>
<dbReference type="PANTHER" id="PTHR24220:SF86">
    <property type="entry name" value="ABC TRANSPORTER ABCH.1"/>
    <property type="match status" value="1"/>
</dbReference>
<dbReference type="InterPro" id="IPR015854">
    <property type="entry name" value="ABC_transpr_LolD-like"/>
</dbReference>
<dbReference type="EMBL" id="MQVS01000005">
    <property type="protein sequence ID" value="OKL51726.1"/>
    <property type="molecule type" value="Genomic_DNA"/>
</dbReference>
<dbReference type="Proteomes" id="UP000185612">
    <property type="component" value="Unassembled WGS sequence"/>
</dbReference>
<dbReference type="InterPro" id="IPR003439">
    <property type="entry name" value="ABC_transporter-like_ATP-bd"/>
</dbReference>
<dbReference type="InterPro" id="IPR003593">
    <property type="entry name" value="AAA+_ATPase"/>
</dbReference>
<proteinExistence type="predicted"/>
<dbReference type="PROSITE" id="PS00211">
    <property type="entry name" value="ABC_TRANSPORTER_1"/>
    <property type="match status" value="1"/>
</dbReference>
<dbReference type="GO" id="GO:0005524">
    <property type="term" value="F:ATP binding"/>
    <property type="evidence" value="ECO:0007669"/>
    <property type="project" value="UniProtKB-KW"/>
</dbReference>
<dbReference type="SMART" id="SM00382">
    <property type="entry name" value="AAA"/>
    <property type="match status" value="1"/>
</dbReference>
<dbReference type="OrthoDB" id="4425833at2"/>
<dbReference type="InterPro" id="IPR017871">
    <property type="entry name" value="ABC_transporter-like_CS"/>
</dbReference>
<dbReference type="Pfam" id="PF00005">
    <property type="entry name" value="ABC_tran"/>
    <property type="match status" value="1"/>
</dbReference>
<keyword evidence="2" id="KW-0067">ATP-binding</keyword>
<dbReference type="InterPro" id="IPR027417">
    <property type="entry name" value="P-loop_NTPase"/>
</dbReference>
<dbReference type="GO" id="GO:0005886">
    <property type="term" value="C:plasma membrane"/>
    <property type="evidence" value="ECO:0007669"/>
    <property type="project" value="TreeGrafter"/>
</dbReference>
<comment type="caution">
    <text evidence="4">The sequence shown here is derived from an EMBL/GenBank/DDBJ whole genome shotgun (WGS) entry which is preliminary data.</text>
</comment>
<dbReference type="SUPFAM" id="SSF52540">
    <property type="entry name" value="P-loop containing nucleoside triphosphate hydrolases"/>
    <property type="match status" value="1"/>
</dbReference>
<evidence type="ECO:0000313" key="4">
    <source>
        <dbReference type="EMBL" id="OKL51726.1"/>
    </source>
</evidence>
<dbReference type="GO" id="GO:0022857">
    <property type="term" value="F:transmembrane transporter activity"/>
    <property type="evidence" value="ECO:0007669"/>
    <property type="project" value="TreeGrafter"/>
</dbReference>
<dbReference type="STRING" id="52770.BSZ40_06125"/>
<sequence>MDQTYPRWAVRDLHFAYTRRAPELFGGLTHAFAPGQVTALTGQSGRGKSTLLYLLGLLLRPRSGQILIDDADAARSSDARASRLRAGDIGFVFQDAQLDPRATLVDCVAEPGTYLGDSLAAWRPRAQQLLTELGLAAASHQRAGKVSGGQAQRAAVCRALLTSPGLLLADEPTGNLDRANAELVLAALQNAASQGRTVVIATHDPFVVSHAQVVLDL</sequence>
<dbReference type="RefSeq" id="WP_073824304.1">
    <property type="nucleotide sequence ID" value="NZ_MQVS01000005.1"/>
</dbReference>
<gene>
    <name evidence="4" type="ORF">BSZ40_06125</name>
</gene>
<organism evidence="4 5">
    <name type="scientific">Buchananella hordeovulneris</name>
    <dbReference type="NCBI Taxonomy" id="52770"/>
    <lineage>
        <taxon>Bacteria</taxon>
        <taxon>Bacillati</taxon>
        <taxon>Actinomycetota</taxon>
        <taxon>Actinomycetes</taxon>
        <taxon>Actinomycetales</taxon>
        <taxon>Actinomycetaceae</taxon>
        <taxon>Buchananella</taxon>
    </lineage>
</organism>
<dbReference type="PROSITE" id="PS50893">
    <property type="entry name" value="ABC_TRANSPORTER_2"/>
    <property type="match status" value="1"/>
</dbReference>
<dbReference type="GO" id="GO:0016887">
    <property type="term" value="F:ATP hydrolysis activity"/>
    <property type="evidence" value="ECO:0007669"/>
    <property type="project" value="InterPro"/>
</dbReference>
<evidence type="ECO:0000313" key="5">
    <source>
        <dbReference type="Proteomes" id="UP000185612"/>
    </source>
</evidence>
<name>A0A1Q5PW42_9ACTO</name>
<evidence type="ECO:0000256" key="1">
    <source>
        <dbReference type="ARBA" id="ARBA00022741"/>
    </source>
</evidence>
<dbReference type="InParanoid" id="A0A1Q5PW42"/>
<keyword evidence="5" id="KW-1185">Reference proteome</keyword>
<evidence type="ECO:0000259" key="3">
    <source>
        <dbReference type="PROSITE" id="PS50893"/>
    </source>
</evidence>
<reference evidence="5" key="1">
    <citation type="submission" date="2016-12" db="EMBL/GenBank/DDBJ databases">
        <authorList>
            <person name="Meng X."/>
        </authorList>
    </citation>
    <scope>NUCLEOTIDE SEQUENCE [LARGE SCALE GENOMIC DNA]</scope>
    <source>
        <strain evidence="5">DSM 20732</strain>
    </source>
</reference>
<dbReference type="AlphaFoldDB" id="A0A1Q5PW42"/>
<keyword evidence="1" id="KW-0547">Nucleotide-binding</keyword>